<dbReference type="SUPFAM" id="SSF52058">
    <property type="entry name" value="L domain-like"/>
    <property type="match status" value="1"/>
</dbReference>
<feature type="signal peptide" evidence="2">
    <location>
        <begin position="1"/>
        <end position="18"/>
    </location>
</feature>
<accession>A0AAV1CUV6</accession>
<dbReference type="InterPro" id="IPR001611">
    <property type="entry name" value="Leu-rich_rpt"/>
</dbReference>
<dbReference type="Pfam" id="PF00560">
    <property type="entry name" value="LRR_1"/>
    <property type="match status" value="1"/>
</dbReference>
<protein>
    <submittedName>
        <fullName evidence="3">OLC1v1035738C1</fullName>
    </submittedName>
</protein>
<dbReference type="EMBL" id="OX459120">
    <property type="protein sequence ID" value="CAI9098993.1"/>
    <property type="molecule type" value="Genomic_DNA"/>
</dbReference>
<dbReference type="AlphaFoldDB" id="A0AAV1CUV6"/>
<evidence type="ECO:0000256" key="2">
    <source>
        <dbReference type="SAM" id="SignalP"/>
    </source>
</evidence>
<feature type="chain" id="PRO_5043841433" evidence="2">
    <location>
        <begin position="19"/>
        <end position="155"/>
    </location>
</feature>
<dbReference type="InterPro" id="IPR053211">
    <property type="entry name" value="DNA_repair-toleration"/>
</dbReference>
<dbReference type="PANTHER" id="PTHR48060">
    <property type="entry name" value="DNA DAMAGE-REPAIR/TOLERATION PROTEIN DRT100"/>
    <property type="match status" value="1"/>
</dbReference>
<dbReference type="Gene3D" id="3.80.10.10">
    <property type="entry name" value="Ribonuclease Inhibitor"/>
    <property type="match status" value="1"/>
</dbReference>
<evidence type="ECO:0000313" key="3">
    <source>
        <dbReference type="EMBL" id="CAI9098993.1"/>
    </source>
</evidence>
<dbReference type="Proteomes" id="UP001161247">
    <property type="component" value="Chromosome 3"/>
</dbReference>
<reference evidence="3" key="1">
    <citation type="submission" date="2023-03" db="EMBL/GenBank/DDBJ databases">
        <authorList>
            <person name="Julca I."/>
        </authorList>
    </citation>
    <scope>NUCLEOTIDE SEQUENCE</scope>
</reference>
<proteinExistence type="predicted"/>
<gene>
    <name evidence="3" type="ORF">OLC1_LOCUS9091</name>
</gene>
<keyword evidence="4" id="KW-1185">Reference proteome</keyword>
<dbReference type="InterPro" id="IPR032675">
    <property type="entry name" value="LRR_dom_sf"/>
</dbReference>
<evidence type="ECO:0000313" key="4">
    <source>
        <dbReference type="Proteomes" id="UP001161247"/>
    </source>
</evidence>
<organism evidence="3 4">
    <name type="scientific">Oldenlandia corymbosa var. corymbosa</name>
    <dbReference type="NCBI Taxonomy" id="529605"/>
    <lineage>
        <taxon>Eukaryota</taxon>
        <taxon>Viridiplantae</taxon>
        <taxon>Streptophyta</taxon>
        <taxon>Embryophyta</taxon>
        <taxon>Tracheophyta</taxon>
        <taxon>Spermatophyta</taxon>
        <taxon>Magnoliopsida</taxon>
        <taxon>eudicotyledons</taxon>
        <taxon>Gunneridae</taxon>
        <taxon>Pentapetalae</taxon>
        <taxon>asterids</taxon>
        <taxon>lamiids</taxon>
        <taxon>Gentianales</taxon>
        <taxon>Rubiaceae</taxon>
        <taxon>Rubioideae</taxon>
        <taxon>Spermacoceae</taxon>
        <taxon>Hedyotis-Oldenlandia complex</taxon>
        <taxon>Oldenlandia</taxon>
    </lineage>
</organism>
<sequence length="155" mass="17122">MFHDLVVFVLFLPICIQGAPSSWAKEESDALLKWKASLLNQNNPLLASWHLEPPATNDSNSSHLPNRISSPCIHLYGISCINASINRLNLSNSNIDGTLNVFPFSSLPNLEYLDLSVNHLSGNIPSEIGYYNPSKLMYLDLGTNHLEGYVPSSLI</sequence>
<evidence type="ECO:0000256" key="1">
    <source>
        <dbReference type="ARBA" id="ARBA00022729"/>
    </source>
</evidence>
<dbReference type="PANTHER" id="PTHR48060:SF24">
    <property type="entry name" value="NON-SPECIFIC SERINE_THREONINE PROTEIN KINASE"/>
    <property type="match status" value="1"/>
</dbReference>
<name>A0AAV1CUV6_OLDCO</name>
<keyword evidence="1 2" id="KW-0732">Signal</keyword>